<evidence type="ECO:0000313" key="2">
    <source>
        <dbReference type="EMBL" id="PKU93942.1"/>
    </source>
</evidence>
<dbReference type="GO" id="GO:0008168">
    <property type="term" value="F:methyltransferase activity"/>
    <property type="evidence" value="ECO:0007669"/>
    <property type="project" value="UniProtKB-KW"/>
</dbReference>
<organism evidence="2 4">
    <name type="scientific">Bifidobacterium pseudolongum subsp. globosum</name>
    <dbReference type="NCBI Taxonomy" id="1690"/>
    <lineage>
        <taxon>Bacteria</taxon>
        <taxon>Bacillati</taxon>
        <taxon>Actinomycetota</taxon>
        <taxon>Actinomycetes</taxon>
        <taxon>Bifidobacteriales</taxon>
        <taxon>Bifidobacteriaceae</taxon>
        <taxon>Bifidobacterium</taxon>
    </lineage>
</organism>
<dbReference type="AlphaFoldDB" id="A0A2N3QQF2"/>
<sequence>MKRSSEIVVLKIRDEVPLDHPEEDANSPGRMRTVIGWGPELAEFERVSPHWAHEEVWHRSNGWRVLDPGRAVSCELALVVDPEERVRCVAKVMGVMKRDLDERVSVIGPVEDDKYLPWYGKKVRLNRSKNSVTYIDAKDVIPPDKLDPGADSISVPKAA</sequence>
<dbReference type="GO" id="GO:0032259">
    <property type="term" value="P:methylation"/>
    <property type="evidence" value="ECO:0007669"/>
    <property type="project" value="UniProtKB-KW"/>
</dbReference>
<comment type="caution">
    <text evidence="2">The sequence shown here is derived from an EMBL/GenBank/DDBJ whole genome shotgun (WGS) entry which is preliminary data.</text>
</comment>
<protein>
    <submittedName>
        <fullName evidence="2">Glutamine N5-methyltransferase</fullName>
    </submittedName>
</protein>
<evidence type="ECO:0000313" key="3">
    <source>
        <dbReference type="EMBL" id="RYQ36242.1"/>
    </source>
</evidence>
<dbReference type="EMBL" id="RYUY01000017">
    <property type="protein sequence ID" value="RYQ36242.1"/>
    <property type="molecule type" value="Genomic_DNA"/>
</dbReference>
<evidence type="ECO:0000313" key="5">
    <source>
        <dbReference type="Proteomes" id="UP000293208"/>
    </source>
</evidence>
<keyword evidence="2" id="KW-0489">Methyltransferase</keyword>
<keyword evidence="2" id="KW-0808">Transferase</keyword>
<dbReference type="Proteomes" id="UP000233783">
    <property type="component" value="Unassembled WGS sequence"/>
</dbReference>
<proteinExistence type="predicted"/>
<dbReference type="RefSeq" id="WP_101393928.1">
    <property type="nucleotide sequence ID" value="NZ_PCHB01000024.1"/>
</dbReference>
<reference evidence="2 4" key="1">
    <citation type="submission" date="2017-10" db="EMBL/GenBank/DDBJ databases">
        <title>Bifidobacterium genomics.</title>
        <authorList>
            <person name="Lugli G.A."/>
            <person name="Milani C."/>
            <person name="Mancabelli L."/>
        </authorList>
    </citation>
    <scope>NUCLEOTIDE SEQUENCE [LARGE SCALE GENOMIC DNA]</scope>
    <source>
        <strain evidence="2 4">1744B</strain>
    </source>
</reference>
<accession>A0A2N3QQF2</accession>
<dbReference type="Proteomes" id="UP000293208">
    <property type="component" value="Unassembled WGS sequence"/>
</dbReference>
<evidence type="ECO:0000313" key="4">
    <source>
        <dbReference type="Proteomes" id="UP000233783"/>
    </source>
</evidence>
<reference evidence="3 5" key="2">
    <citation type="submission" date="2018-12" db="EMBL/GenBank/DDBJ databases">
        <title>Unveiling genomic diversity among members of the Bifidobacterium pseudolongum species, a widely distributed gut commensal of the animal kingdom.</title>
        <authorList>
            <person name="Lugli G.A."/>
            <person name="Duranti S."/>
            <person name="Albert K."/>
            <person name="Mancabelli L."/>
            <person name="Napoli S."/>
            <person name="Viappiani A."/>
            <person name="Anzalone R."/>
            <person name="Longhi G."/>
            <person name="Milani C."/>
            <person name="Turroni F."/>
            <person name="Alessandri G."/>
            <person name="Sela D.A."/>
            <person name="Van Sinderen D."/>
            <person name="Ventura M."/>
        </authorList>
    </citation>
    <scope>NUCLEOTIDE SEQUENCE [LARGE SCALE GENOMIC DNA]</scope>
    <source>
        <strain evidence="3 5">2001B</strain>
    </source>
</reference>
<feature type="region of interest" description="Disordered" evidence="1">
    <location>
        <begin position="140"/>
        <end position="159"/>
    </location>
</feature>
<name>A0A2N3QQF2_9BIFI</name>
<evidence type="ECO:0000256" key="1">
    <source>
        <dbReference type="SAM" id="MobiDB-lite"/>
    </source>
</evidence>
<gene>
    <name evidence="2" type="ORF">CQR56_1722</name>
    <name evidence="3" type="ORF">PG2001B_1725</name>
</gene>
<dbReference type="EMBL" id="PCHB01000024">
    <property type="protein sequence ID" value="PKU93942.1"/>
    <property type="molecule type" value="Genomic_DNA"/>
</dbReference>